<evidence type="ECO:0000256" key="1">
    <source>
        <dbReference type="SAM" id="SignalP"/>
    </source>
</evidence>
<dbReference type="AlphaFoldDB" id="A0A9W5RFF6"/>
<dbReference type="Proteomes" id="UP000014387">
    <property type="component" value="Unassembled WGS sequence"/>
</dbReference>
<keyword evidence="3" id="KW-1185">Reference proteome</keyword>
<keyword evidence="1" id="KW-0732">Signal</keyword>
<accession>A0A9W5RFF6</accession>
<dbReference type="EMBL" id="AGWN01000001">
    <property type="protein sequence ID" value="EPD31483.1"/>
    <property type="molecule type" value="Genomic_DNA"/>
</dbReference>
<protein>
    <recommendedName>
        <fullName evidence="4">HTH marR-type domain-containing protein</fullName>
    </recommendedName>
</protein>
<feature type="chain" id="PRO_5040954114" description="HTH marR-type domain-containing protein" evidence="1">
    <location>
        <begin position="19"/>
        <end position="101"/>
    </location>
</feature>
<evidence type="ECO:0000313" key="3">
    <source>
        <dbReference type="Proteomes" id="UP000014387"/>
    </source>
</evidence>
<name>A0A9W5RFF6_9ACTO</name>
<sequence length="101" mass="11064">MYCLVFLCLVVSLVSAEAVQWAWRVECRRLSDKVVLLRLAWKANSEGAVRVDPAQESGVTGLSLSRVEASISSLERAGLIDARRWSDSGCWSVRLLLGGAL</sequence>
<organism evidence="2 3">
    <name type="scientific">Gleimia europaea ACS-120-V-Col10b</name>
    <dbReference type="NCBI Taxonomy" id="883069"/>
    <lineage>
        <taxon>Bacteria</taxon>
        <taxon>Bacillati</taxon>
        <taxon>Actinomycetota</taxon>
        <taxon>Actinomycetes</taxon>
        <taxon>Actinomycetales</taxon>
        <taxon>Actinomycetaceae</taxon>
        <taxon>Gleimia</taxon>
    </lineage>
</organism>
<evidence type="ECO:0008006" key="4">
    <source>
        <dbReference type="Google" id="ProtNLM"/>
    </source>
</evidence>
<reference evidence="2 3" key="1">
    <citation type="submission" date="2013-05" db="EMBL/GenBank/DDBJ databases">
        <title>The Genome Sequence of Actinomyces europaeus ACS-120-V-COL10B.</title>
        <authorList>
            <consortium name="The Broad Institute Genomics Platform"/>
            <person name="Earl A."/>
            <person name="Ward D."/>
            <person name="Feldgarden M."/>
            <person name="Gevers D."/>
            <person name="Saerens B."/>
            <person name="Vaneechoutte M."/>
            <person name="Walker B."/>
            <person name="Young S."/>
            <person name="Zeng Q."/>
            <person name="Gargeya S."/>
            <person name="Fitzgerald M."/>
            <person name="Haas B."/>
            <person name="Abouelleil A."/>
            <person name="Allen A.W."/>
            <person name="Alvarado L."/>
            <person name="Arachchi H.M."/>
            <person name="Berlin A.M."/>
            <person name="Chapman S.B."/>
            <person name="Gainer-Dewar J."/>
            <person name="Goldberg J."/>
            <person name="Griggs A."/>
            <person name="Gujja S."/>
            <person name="Hansen M."/>
            <person name="Howarth C."/>
            <person name="Imamovic A."/>
            <person name="Ireland A."/>
            <person name="Larimer J."/>
            <person name="McCowan C."/>
            <person name="Murphy C."/>
            <person name="Pearson M."/>
            <person name="Poon T.W."/>
            <person name="Priest M."/>
            <person name="Roberts A."/>
            <person name="Saif S."/>
            <person name="Shea T."/>
            <person name="Sisk P."/>
            <person name="Sykes S."/>
            <person name="Wortman J."/>
            <person name="Nusbaum C."/>
            <person name="Birren B."/>
        </authorList>
    </citation>
    <scope>NUCLEOTIDE SEQUENCE [LARGE SCALE GENOMIC DNA]</scope>
    <source>
        <strain evidence="2 3">ACS-120-V-Col10b</strain>
    </source>
</reference>
<feature type="signal peptide" evidence="1">
    <location>
        <begin position="1"/>
        <end position="18"/>
    </location>
</feature>
<comment type="caution">
    <text evidence="2">The sequence shown here is derived from an EMBL/GenBank/DDBJ whole genome shotgun (WGS) entry which is preliminary data.</text>
</comment>
<proteinExistence type="predicted"/>
<evidence type="ECO:0000313" key="2">
    <source>
        <dbReference type="EMBL" id="EPD31483.1"/>
    </source>
</evidence>
<gene>
    <name evidence="2" type="ORF">HMPREF9238_01259</name>
</gene>